<dbReference type="EMBL" id="JAAAJB010002070">
    <property type="protein sequence ID" value="KAG0246945.1"/>
    <property type="molecule type" value="Genomic_DNA"/>
</dbReference>
<sequence>MSTLVHGSGNSRKVLDIRYLLDKPWVCKDLKRLIAPFGLKYSLGGNISLALSEAMDEDQKAGRDRTRWTLAK</sequence>
<organism evidence="1 2">
    <name type="scientific">Actinomortierella ambigua</name>
    <dbReference type="NCBI Taxonomy" id="1343610"/>
    <lineage>
        <taxon>Eukaryota</taxon>
        <taxon>Fungi</taxon>
        <taxon>Fungi incertae sedis</taxon>
        <taxon>Mucoromycota</taxon>
        <taxon>Mortierellomycotina</taxon>
        <taxon>Mortierellomycetes</taxon>
        <taxon>Mortierellales</taxon>
        <taxon>Mortierellaceae</taxon>
        <taxon>Actinomortierella</taxon>
    </lineage>
</organism>
<gene>
    <name evidence="1" type="ORF">DFQ27_002798</name>
</gene>
<evidence type="ECO:0000313" key="1">
    <source>
        <dbReference type="EMBL" id="KAG0246945.1"/>
    </source>
</evidence>
<evidence type="ECO:0000313" key="2">
    <source>
        <dbReference type="Proteomes" id="UP000807716"/>
    </source>
</evidence>
<reference evidence="1" key="1">
    <citation type="journal article" date="2020" name="Fungal Divers.">
        <title>Resolving the Mortierellaceae phylogeny through synthesis of multi-gene phylogenetics and phylogenomics.</title>
        <authorList>
            <person name="Vandepol N."/>
            <person name="Liber J."/>
            <person name="Desiro A."/>
            <person name="Na H."/>
            <person name="Kennedy M."/>
            <person name="Barry K."/>
            <person name="Grigoriev I.V."/>
            <person name="Miller A.N."/>
            <person name="O'Donnell K."/>
            <person name="Stajich J.E."/>
            <person name="Bonito G."/>
        </authorList>
    </citation>
    <scope>NUCLEOTIDE SEQUENCE</scope>
    <source>
        <strain evidence="1">BC1065</strain>
    </source>
</reference>
<accession>A0A9P6PEX0</accession>
<feature type="non-terminal residue" evidence="1">
    <location>
        <position position="72"/>
    </location>
</feature>
<proteinExistence type="predicted"/>
<name>A0A9P6PEX0_9FUNG</name>
<dbReference type="AlphaFoldDB" id="A0A9P6PEX0"/>
<protein>
    <submittedName>
        <fullName evidence="1">Uncharacterized protein</fullName>
    </submittedName>
</protein>
<comment type="caution">
    <text evidence="1">The sequence shown here is derived from an EMBL/GenBank/DDBJ whole genome shotgun (WGS) entry which is preliminary data.</text>
</comment>
<dbReference type="Proteomes" id="UP000807716">
    <property type="component" value="Unassembled WGS sequence"/>
</dbReference>
<keyword evidence="2" id="KW-1185">Reference proteome</keyword>